<dbReference type="Proteomes" id="UP001057702">
    <property type="component" value="Unassembled WGS sequence"/>
</dbReference>
<name>A0ABT1PQM6_9ACTN</name>
<accession>A0ABT1PQM6</accession>
<sequence length="61" mass="6089">MFGGAGQADAEFPGKPCGGVRPRQSSEHGGPGRAEQVGQRGARLGLGLGLGGDERQRVSAG</sequence>
<keyword evidence="3" id="KW-1185">Reference proteome</keyword>
<evidence type="ECO:0000313" key="2">
    <source>
        <dbReference type="EMBL" id="MCQ4079433.1"/>
    </source>
</evidence>
<comment type="caution">
    <text evidence="2">The sequence shown here is derived from an EMBL/GenBank/DDBJ whole genome shotgun (WGS) entry which is preliminary data.</text>
</comment>
<protein>
    <submittedName>
        <fullName evidence="2">Uncharacterized protein</fullName>
    </submittedName>
</protein>
<gene>
    <name evidence="2" type="ORF">NGB36_02155</name>
</gene>
<evidence type="ECO:0000256" key="1">
    <source>
        <dbReference type="SAM" id="MobiDB-lite"/>
    </source>
</evidence>
<reference evidence="2" key="1">
    <citation type="submission" date="2022-06" db="EMBL/GenBank/DDBJ databases">
        <title>Draft genome sequence of Streptomyces sp. RB6PN25 isolated from peat swamp forest in Thailand.</title>
        <authorList>
            <person name="Duangmal K."/>
            <person name="Klaysubun C."/>
        </authorList>
    </citation>
    <scope>NUCLEOTIDE SEQUENCE</scope>
    <source>
        <strain evidence="2">RB6PN25</strain>
    </source>
</reference>
<organism evidence="2 3">
    <name type="scientific">Streptomyces humicola</name>
    <dbReference type="NCBI Taxonomy" id="2953240"/>
    <lineage>
        <taxon>Bacteria</taxon>
        <taxon>Bacillati</taxon>
        <taxon>Actinomycetota</taxon>
        <taxon>Actinomycetes</taxon>
        <taxon>Kitasatosporales</taxon>
        <taxon>Streptomycetaceae</taxon>
        <taxon>Streptomyces</taxon>
    </lineage>
</organism>
<proteinExistence type="predicted"/>
<feature type="region of interest" description="Disordered" evidence="1">
    <location>
        <begin position="1"/>
        <end position="61"/>
    </location>
</feature>
<evidence type="ECO:0000313" key="3">
    <source>
        <dbReference type="Proteomes" id="UP001057702"/>
    </source>
</evidence>
<feature type="compositionally biased region" description="Basic and acidic residues" evidence="1">
    <location>
        <begin position="52"/>
        <end position="61"/>
    </location>
</feature>
<dbReference type="EMBL" id="JANFNG010000001">
    <property type="protein sequence ID" value="MCQ4079433.1"/>
    <property type="molecule type" value="Genomic_DNA"/>
</dbReference>